<keyword evidence="2" id="KW-1185">Reference proteome</keyword>
<evidence type="ECO:0000313" key="2">
    <source>
        <dbReference type="Proteomes" id="UP001558713"/>
    </source>
</evidence>
<protein>
    <recommendedName>
        <fullName evidence="3">DUF3511 domain-containing protein</fullName>
    </recommendedName>
</protein>
<proteinExistence type="predicted"/>
<dbReference type="InterPro" id="IPR021899">
    <property type="entry name" value="DUF3511"/>
</dbReference>
<dbReference type="Proteomes" id="UP001558713">
    <property type="component" value="Unassembled WGS sequence"/>
</dbReference>
<dbReference type="AlphaFoldDB" id="A0ABD1BB99"/>
<dbReference type="PANTHER" id="PTHR33193">
    <property type="entry name" value="DOMAIN PROTEIN, PUTATIVE (DUF3511)-RELATED"/>
    <property type="match status" value="1"/>
</dbReference>
<organism evidence="1 2">
    <name type="scientific">Cardamine amara subsp. amara</name>
    <dbReference type="NCBI Taxonomy" id="228776"/>
    <lineage>
        <taxon>Eukaryota</taxon>
        <taxon>Viridiplantae</taxon>
        <taxon>Streptophyta</taxon>
        <taxon>Embryophyta</taxon>
        <taxon>Tracheophyta</taxon>
        <taxon>Spermatophyta</taxon>
        <taxon>Magnoliopsida</taxon>
        <taxon>eudicotyledons</taxon>
        <taxon>Gunneridae</taxon>
        <taxon>Pentapetalae</taxon>
        <taxon>rosids</taxon>
        <taxon>malvids</taxon>
        <taxon>Brassicales</taxon>
        <taxon>Brassicaceae</taxon>
        <taxon>Cardamineae</taxon>
        <taxon>Cardamine</taxon>
    </lineage>
</organism>
<reference evidence="1 2" key="1">
    <citation type="submission" date="2024-04" db="EMBL/GenBank/DDBJ databases">
        <title>Genome assembly C_amara_ONT_v2.</title>
        <authorList>
            <person name="Yant L."/>
            <person name="Moore C."/>
            <person name="Slenker M."/>
        </authorList>
    </citation>
    <scope>NUCLEOTIDE SEQUENCE [LARGE SCALE GENOMIC DNA]</scope>
    <source>
        <tissue evidence="1">Leaf</tissue>
    </source>
</reference>
<accession>A0ABD1BB99</accession>
<dbReference type="EMBL" id="JBANAX010000271">
    <property type="protein sequence ID" value="KAL1216192.1"/>
    <property type="molecule type" value="Genomic_DNA"/>
</dbReference>
<gene>
    <name evidence="1" type="ORF">V5N11_018646</name>
</gene>
<name>A0ABD1BB99_CARAN</name>
<evidence type="ECO:0000313" key="1">
    <source>
        <dbReference type="EMBL" id="KAL1216192.1"/>
    </source>
</evidence>
<sequence>MDGFGSNQRTHAVDQWVEIVNGKGYGVCGATHIYSTRPGLPDFQQSIPPPPGTITAARTNDPWRLLDAETKRKKRIVTYKAYAMEGKVKSTVKKGFRWIKNRCSQILHG</sequence>
<dbReference type="PANTHER" id="PTHR33193:SF13">
    <property type="entry name" value="EXPRESSED PROTEIN"/>
    <property type="match status" value="1"/>
</dbReference>
<evidence type="ECO:0008006" key="3">
    <source>
        <dbReference type="Google" id="ProtNLM"/>
    </source>
</evidence>
<dbReference type="Pfam" id="PF12023">
    <property type="entry name" value="DUF3511"/>
    <property type="match status" value="1"/>
</dbReference>
<comment type="caution">
    <text evidence="1">The sequence shown here is derived from an EMBL/GenBank/DDBJ whole genome shotgun (WGS) entry which is preliminary data.</text>
</comment>